<dbReference type="CDD" id="cd00067">
    <property type="entry name" value="GAL4"/>
    <property type="match status" value="1"/>
</dbReference>
<organism evidence="3 4">
    <name type="scientific">Coemansia biformis</name>
    <dbReference type="NCBI Taxonomy" id="1286918"/>
    <lineage>
        <taxon>Eukaryota</taxon>
        <taxon>Fungi</taxon>
        <taxon>Fungi incertae sedis</taxon>
        <taxon>Zoopagomycota</taxon>
        <taxon>Kickxellomycotina</taxon>
        <taxon>Kickxellomycetes</taxon>
        <taxon>Kickxellales</taxon>
        <taxon>Kickxellaceae</taxon>
        <taxon>Coemansia</taxon>
    </lineage>
</organism>
<dbReference type="OrthoDB" id="39175at2759"/>
<feature type="compositionally biased region" description="Low complexity" evidence="1">
    <location>
        <begin position="1"/>
        <end position="31"/>
    </location>
</feature>
<dbReference type="Pfam" id="PF00172">
    <property type="entry name" value="Zn_clus"/>
    <property type="match status" value="1"/>
</dbReference>
<feature type="compositionally biased region" description="Basic residues" evidence="1">
    <location>
        <begin position="259"/>
        <end position="269"/>
    </location>
</feature>
<dbReference type="PROSITE" id="PS00463">
    <property type="entry name" value="ZN2_CY6_FUNGAL_1"/>
    <property type="match status" value="1"/>
</dbReference>
<feature type="region of interest" description="Disordered" evidence="1">
    <location>
        <begin position="417"/>
        <end position="473"/>
    </location>
</feature>
<evidence type="ECO:0000313" key="3">
    <source>
        <dbReference type="EMBL" id="KAJ1731604.1"/>
    </source>
</evidence>
<dbReference type="InterPro" id="IPR001138">
    <property type="entry name" value="Zn2Cys6_DnaBD"/>
</dbReference>
<feature type="region of interest" description="Disordered" evidence="1">
    <location>
        <begin position="479"/>
        <end position="498"/>
    </location>
</feature>
<feature type="compositionally biased region" description="Pro residues" evidence="1">
    <location>
        <begin position="220"/>
        <end position="229"/>
    </location>
</feature>
<dbReference type="InterPro" id="IPR036864">
    <property type="entry name" value="Zn2-C6_fun-type_DNA-bd_sf"/>
</dbReference>
<feature type="compositionally biased region" description="Basic and acidic residues" evidence="1">
    <location>
        <begin position="32"/>
        <end position="41"/>
    </location>
</feature>
<evidence type="ECO:0000259" key="2">
    <source>
        <dbReference type="PROSITE" id="PS50048"/>
    </source>
</evidence>
<feature type="region of interest" description="Disordered" evidence="1">
    <location>
        <begin position="506"/>
        <end position="551"/>
    </location>
</feature>
<dbReference type="PANTHER" id="PTHR47783">
    <property type="entry name" value="ZN(II)2CYS6 TRANSCRIPTION FACTOR (EUROFUNG)-RELATED"/>
    <property type="match status" value="1"/>
</dbReference>
<feature type="region of interest" description="Disordered" evidence="1">
    <location>
        <begin position="193"/>
        <end position="312"/>
    </location>
</feature>
<feature type="compositionally biased region" description="Basic and acidic residues" evidence="1">
    <location>
        <begin position="595"/>
        <end position="604"/>
    </location>
</feature>
<sequence length="604" mass="63158">MVQNAAASDPQHQQQQQQGAAPAGTDAAADAATEKKDDKAAPVRKRLSLACTTCRQRKVKCDGARPSCRTCAKFNWPCIYQPSNRKRGPRPRALALMEGGAPYSTRPHWSAAHGYYAYGIPGHPPMSPPMQMPPPPPLHQMMPSMPDHRYMDIPQNGAPIHADPAHGGIGSYNNDLYSTYGDYIASTGGIRIRPPGPPPPPPHMAMAPHQSAPHLRQPMHGPPFNPMSPPSAHMHGGGPSRHRADSYGRAGGPQPPLHPYHHPFHHAPHRMSAAAAPDALHPMPPAPPPPPPFSHPPGSTTAEPSGNSAAHARYHAPHASPMRGMPGHMHVAPTGASVSPAIPQPRSGMAAMGKAPAHQPAAMSLSGSTAPQLMHPSAQSYTSASAYAQDVQPASTDASTHAPAIYADPGMDIVSSRSTSITASTTASSPGAGSAAEDGAFGQHVLHTPGPDNLALSSPVQPSRGGCPTAAELSMTAPIPSSSAFSGQQQQQQHRPHRPQLLASEEAGRGGAADPAPYGLAAAADRAKPSRASPRPLPFSDGVSRPQLPPLSEVFGKDYQLLLSPGGRAAGPAVDPAHFDLAARRRTDPFPGEVPRIHAQDSMR</sequence>
<comment type="caution">
    <text evidence="3">The sequence shown here is derived from an EMBL/GenBank/DDBJ whole genome shotgun (WGS) entry which is preliminary data.</text>
</comment>
<feature type="region of interest" description="Disordered" evidence="1">
    <location>
        <begin position="1"/>
        <end position="43"/>
    </location>
</feature>
<feature type="region of interest" description="Disordered" evidence="1">
    <location>
        <begin position="334"/>
        <end position="377"/>
    </location>
</feature>
<evidence type="ECO:0000256" key="1">
    <source>
        <dbReference type="SAM" id="MobiDB-lite"/>
    </source>
</evidence>
<dbReference type="EMBL" id="JANBOI010000310">
    <property type="protein sequence ID" value="KAJ1731604.1"/>
    <property type="molecule type" value="Genomic_DNA"/>
</dbReference>
<feature type="compositionally biased region" description="Pro residues" evidence="1">
    <location>
        <begin position="282"/>
        <end position="295"/>
    </location>
</feature>
<dbReference type="Proteomes" id="UP001143981">
    <property type="component" value="Unassembled WGS sequence"/>
</dbReference>
<dbReference type="GO" id="GO:0008270">
    <property type="term" value="F:zinc ion binding"/>
    <property type="evidence" value="ECO:0007669"/>
    <property type="project" value="InterPro"/>
</dbReference>
<feature type="compositionally biased region" description="Low complexity" evidence="1">
    <location>
        <begin position="512"/>
        <end position="534"/>
    </location>
</feature>
<dbReference type="PANTHER" id="PTHR47783:SF1">
    <property type="entry name" value="ZN(II)2CYS6 TRANSCRIPTION FACTOR (EUROFUNG)"/>
    <property type="match status" value="1"/>
</dbReference>
<keyword evidence="4" id="KW-1185">Reference proteome</keyword>
<evidence type="ECO:0000313" key="4">
    <source>
        <dbReference type="Proteomes" id="UP001143981"/>
    </source>
</evidence>
<feature type="compositionally biased region" description="Polar residues" evidence="1">
    <location>
        <begin position="298"/>
        <end position="308"/>
    </location>
</feature>
<feature type="region of interest" description="Disordered" evidence="1">
    <location>
        <begin position="584"/>
        <end position="604"/>
    </location>
</feature>
<dbReference type="SMART" id="SM00066">
    <property type="entry name" value="GAL4"/>
    <property type="match status" value="1"/>
</dbReference>
<proteinExistence type="predicted"/>
<gene>
    <name evidence="3" type="ORF">LPJ61_002457</name>
</gene>
<feature type="compositionally biased region" description="Pro residues" evidence="1">
    <location>
        <begin position="194"/>
        <end position="203"/>
    </location>
</feature>
<dbReference type="SUPFAM" id="SSF57701">
    <property type="entry name" value="Zn2/Cys6 DNA-binding domain"/>
    <property type="match status" value="1"/>
</dbReference>
<dbReference type="AlphaFoldDB" id="A0A9W8CX73"/>
<dbReference type="Gene3D" id="4.10.240.10">
    <property type="entry name" value="Zn(2)-C6 fungal-type DNA-binding domain"/>
    <property type="match status" value="1"/>
</dbReference>
<feature type="compositionally biased region" description="Low complexity" evidence="1">
    <location>
        <begin position="417"/>
        <end position="440"/>
    </location>
</feature>
<dbReference type="PROSITE" id="PS50048">
    <property type="entry name" value="ZN2_CY6_FUNGAL_2"/>
    <property type="match status" value="1"/>
</dbReference>
<name>A0A9W8CX73_9FUNG</name>
<protein>
    <recommendedName>
        <fullName evidence="2">Zn(2)-C6 fungal-type domain-containing protein</fullName>
    </recommendedName>
</protein>
<accession>A0A9W8CX73</accession>
<reference evidence="3" key="1">
    <citation type="submission" date="2022-07" db="EMBL/GenBank/DDBJ databases">
        <title>Phylogenomic reconstructions and comparative analyses of Kickxellomycotina fungi.</title>
        <authorList>
            <person name="Reynolds N.K."/>
            <person name="Stajich J.E."/>
            <person name="Barry K."/>
            <person name="Grigoriev I.V."/>
            <person name="Crous P."/>
            <person name="Smith M.E."/>
        </authorList>
    </citation>
    <scope>NUCLEOTIDE SEQUENCE</scope>
    <source>
        <strain evidence="3">BCRC 34381</strain>
    </source>
</reference>
<dbReference type="GO" id="GO:0000981">
    <property type="term" value="F:DNA-binding transcription factor activity, RNA polymerase II-specific"/>
    <property type="evidence" value="ECO:0007669"/>
    <property type="project" value="InterPro"/>
</dbReference>
<feature type="domain" description="Zn(2)-C6 fungal-type" evidence="2">
    <location>
        <begin position="50"/>
        <end position="80"/>
    </location>
</feature>